<dbReference type="InterPro" id="IPR006522">
    <property type="entry name" value="Phage_virion_morphogenesis"/>
</dbReference>
<proteinExistence type="predicted"/>
<dbReference type="Proteomes" id="UP000184001">
    <property type="component" value="Unassembled WGS sequence"/>
</dbReference>
<organism evidence="1 2">
    <name type="scientific">Halodesulfovibrio aestuarii</name>
    <dbReference type="NCBI Taxonomy" id="126333"/>
    <lineage>
        <taxon>Bacteria</taxon>
        <taxon>Pseudomonadati</taxon>
        <taxon>Thermodesulfobacteriota</taxon>
        <taxon>Desulfovibrionia</taxon>
        <taxon>Desulfovibrionales</taxon>
        <taxon>Desulfovibrionaceae</taxon>
        <taxon>Halodesulfovibrio</taxon>
    </lineage>
</organism>
<accession>A0A8G2FA30</accession>
<name>A0A8G2FA30_9BACT</name>
<dbReference type="RefSeq" id="WP_020001577.1">
    <property type="nucleotide sequence ID" value="NZ_CP192219.1"/>
</dbReference>
<dbReference type="NCBIfam" id="TIGR01635">
    <property type="entry name" value="tail_comp_S"/>
    <property type="match status" value="1"/>
</dbReference>
<dbReference type="EMBL" id="FQZR01000002">
    <property type="protein sequence ID" value="SHI60847.1"/>
    <property type="molecule type" value="Genomic_DNA"/>
</dbReference>
<comment type="caution">
    <text evidence="1">The sequence shown here is derived from an EMBL/GenBank/DDBJ whole genome shotgun (WGS) entry which is preliminary data.</text>
</comment>
<gene>
    <name evidence="1" type="ORF">SAMN05660830_00444</name>
</gene>
<reference evidence="1 2" key="1">
    <citation type="submission" date="2016-11" db="EMBL/GenBank/DDBJ databases">
        <authorList>
            <person name="Varghese N."/>
            <person name="Submissions S."/>
        </authorList>
    </citation>
    <scope>NUCLEOTIDE SEQUENCE [LARGE SCALE GENOMIC DNA]</scope>
    <source>
        <strain evidence="1 2">DSM 17919</strain>
    </source>
</reference>
<evidence type="ECO:0000313" key="2">
    <source>
        <dbReference type="Proteomes" id="UP000184001"/>
    </source>
</evidence>
<sequence>MAGASFKMDMGKVLDWADRGITGEQQQRQLAMDIGEMLVSNTQQRFEDQQAPDGSSWEPSMRAKEMGGVTLTKTSELKNSIGYVASSKGISVGSNKVYAAIHQLGGEIKGKKGKLKLKLPNGQFVQVDKVTMPKREFLGISDEDKEEAAHLIKEYMLTAVGQSK</sequence>
<dbReference type="Pfam" id="PF05069">
    <property type="entry name" value="Phage_tail_S"/>
    <property type="match status" value="1"/>
</dbReference>
<evidence type="ECO:0000313" key="1">
    <source>
        <dbReference type="EMBL" id="SHI60847.1"/>
    </source>
</evidence>
<dbReference type="AlphaFoldDB" id="A0A8G2FA30"/>
<protein>
    <submittedName>
        <fullName evidence="1">Phage virion morphogenesis (Putative tail completion) protein</fullName>
    </submittedName>
</protein>